<keyword evidence="3" id="KW-1185">Reference proteome</keyword>
<accession>A0A8J7GJR4</accession>
<comment type="caution">
    <text evidence="2">The sequence shown here is derived from an EMBL/GenBank/DDBJ whole genome shotgun (WGS) entry which is preliminary data.</text>
</comment>
<dbReference type="AlphaFoldDB" id="A0A8J7GJR4"/>
<organism evidence="2 3">
    <name type="scientific">Longispora fulva</name>
    <dbReference type="NCBI Taxonomy" id="619741"/>
    <lineage>
        <taxon>Bacteria</taxon>
        <taxon>Bacillati</taxon>
        <taxon>Actinomycetota</taxon>
        <taxon>Actinomycetes</taxon>
        <taxon>Micromonosporales</taxon>
        <taxon>Micromonosporaceae</taxon>
        <taxon>Longispora</taxon>
    </lineage>
</organism>
<name>A0A8J7GJR4_9ACTN</name>
<evidence type="ECO:0000256" key="1">
    <source>
        <dbReference type="SAM" id="MobiDB-lite"/>
    </source>
</evidence>
<evidence type="ECO:0000313" key="2">
    <source>
        <dbReference type="EMBL" id="MBG6138850.1"/>
    </source>
</evidence>
<protein>
    <submittedName>
        <fullName evidence="2">Uncharacterized protein</fullName>
    </submittedName>
</protein>
<dbReference type="Proteomes" id="UP000622552">
    <property type="component" value="Unassembled WGS sequence"/>
</dbReference>
<dbReference type="EMBL" id="JADOUF010000001">
    <property type="protein sequence ID" value="MBG6138850.1"/>
    <property type="molecule type" value="Genomic_DNA"/>
</dbReference>
<reference evidence="2" key="1">
    <citation type="submission" date="2020-11" db="EMBL/GenBank/DDBJ databases">
        <title>Sequencing the genomes of 1000 actinobacteria strains.</title>
        <authorList>
            <person name="Klenk H.-P."/>
        </authorList>
    </citation>
    <scope>NUCLEOTIDE SEQUENCE</scope>
    <source>
        <strain evidence="2">DSM 45356</strain>
    </source>
</reference>
<gene>
    <name evidence="2" type="ORF">IW245_005044</name>
</gene>
<proteinExistence type="predicted"/>
<sequence>MPRKTLRVTRSDGMPGTESRAVHCHSSQSVQPAGRSVGSAVPYWAICNG</sequence>
<evidence type="ECO:0000313" key="3">
    <source>
        <dbReference type="Proteomes" id="UP000622552"/>
    </source>
</evidence>
<feature type="region of interest" description="Disordered" evidence="1">
    <location>
        <begin position="1"/>
        <end position="35"/>
    </location>
</feature>